<keyword evidence="4 11" id="KW-0808">Transferase</keyword>
<dbReference type="InterPro" id="IPR050091">
    <property type="entry name" value="PKS_NRPS_Biosynth_Enz"/>
</dbReference>
<dbReference type="SMART" id="SM00825">
    <property type="entry name" value="PKS_KS"/>
    <property type="match status" value="1"/>
</dbReference>
<evidence type="ECO:0000256" key="2">
    <source>
        <dbReference type="ARBA" id="ARBA00022450"/>
    </source>
</evidence>
<dbReference type="InterPro" id="IPR016035">
    <property type="entry name" value="Acyl_Trfase/lysoPLipase"/>
</dbReference>
<dbReference type="Pfam" id="PF00698">
    <property type="entry name" value="Acyl_transf_1"/>
    <property type="match status" value="1"/>
</dbReference>
<dbReference type="GO" id="GO:0031177">
    <property type="term" value="F:phosphopantetheine binding"/>
    <property type="evidence" value="ECO:0007669"/>
    <property type="project" value="InterPro"/>
</dbReference>
<organism evidence="11 12">
    <name type="scientific">Streptomyces sioyaensis</name>
    <dbReference type="NCBI Taxonomy" id="67364"/>
    <lineage>
        <taxon>Bacteria</taxon>
        <taxon>Bacillati</taxon>
        <taxon>Actinomycetota</taxon>
        <taxon>Actinomycetes</taxon>
        <taxon>Kitasatosporales</taxon>
        <taxon>Streptomycetaceae</taxon>
        <taxon>Streptomyces</taxon>
    </lineage>
</organism>
<dbReference type="Pfam" id="PF08990">
    <property type="entry name" value="Docking"/>
    <property type="match status" value="1"/>
</dbReference>
<evidence type="ECO:0000256" key="5">
    <source>
        <dbReference type="ARBA" id="ARBA00023194"/>
    </source>
</evidence>
<keyword evidence="2" id="KW-0596">Phosphopantetheine</keyword>
<evidence type="ECO:0000313" key="12">
    <source>
        <dbReference type="Proteomes" id="UP000289482"/>
    </source>
</evidence>
<dbReference type="FunFam" id="3.40.47.10:FF:000019">
    <property type="entry name" value="Polyketide synthase type I"/>
    <property type="match status" value="1"/>
</dbReference>
<dbReference type="Gene3D" id="3.40.47.10">
    <property type="match status" value="1"/>
</dbReference>
<evidence type="ECO:0000256" key="6">
    <source>
        <dbReference type="ARBA" id="ARBA00023268"/>
    </source>
</evidence>
<feature type="compositionally biased region" description="Low complexity" evidence="8">
    <location>
        <begin position="1"/>
        <end position="14"/>
    </location>
</feature>
<dbReference type="InterPro" id="IPR001031">
    <property type="entry name" value="Thioesterase"/>
</dbReference>
<accession>A0A4V1NP66</accession>
<dbReference type="GeneID" id="95781113"/>
<dbReference type="Pfam" id="PF00109">
    <property type="entry name" value="ketoacyl-synt"/>
    <property type="match status" value="1"/>
</dbReference>
<dbReference type="InterPro" id="IPR015083">
    <property type="entry name" value="NorB/c/GfsB-D-like_docking"/>
</dbReference>
<feature type="region of interest" description="Disordered" evidence="8">
    <location>
        <begin position="1332"/>
        <end position="1351"/>
    </location>
</feature>
<dbReference type="RefSeq" id="WP_129249923.1">
    <property type="nucleotide sequence ID" value="NZ_JABZEL010000021.1"/>
</dbReference>
<dbReference type="Gene3D" id="3.40.366.10">
    <property type="entry name" value="Malonyl-Coenzyme A Acyl Carrier Protein, domain 2"/>
    <property type="match status" value="1"/>
</dbReference>
<dbReference type="InterPro" id="IPR020841">
    <property type="entry name" value="PKS_Beta-ketoAc_synthase_dom"/>
</dbReference>
<dbReference type="GO" id="GO:0006633">
    <property type="term" value="P:fatty acid biosynthetic process"/>
    <property type="evidence" value="ECO:0007669"/>
    <property type="project" value="InterPro"/>
</dbReference>
<dbReference type="GO" id="GO:0005835">
    <property type="term" value="C:fatty acid synthase complex"/>
    <property type="evidence" value="ECO:0007669"/>
    <property type="project" value="InterPro"/>
</dbReference>
<dbReference type="InterPro" id="IPR003965">
    <property type="entry name" value="Fatty_acid_synthase"/>
</dbReference>
<comment type="caution">
    <text evidence="11">The sequence shown here is derived from an EMBL/GenBank/DDBJ whole genome shotgun (WGS) entry which is preliminary data.</text>
</comment>
<dbReference type="InterPro" id="IPR020806">
    <property type="entry name" value="PKS_PP-bd"/>
</dbReference>
<dbReference type="Pfam" id="PF00975">
    <property type="entry name" value="Thioesterase"/>
    <property type="match status" value="1"/>
</dbReference>
<evidence type="ECO:0000256" key="1">
    <source>
        <dbReference type="ARBA" id="ARBA00001957"/>
    </source>
</evidence>
<dbReference type="SUPFAM" id="SSF53901">
    <property type="entry name" value="Thiolase-like"/>
    <property type="match status" value="1"/>
</dbReference>
<dbReference type="Gene3D" id="1.10.1200.10">
    <property type="entry name" value="ACP-like"/>
    <property type="match status" value="1"/>
</dbReference>
<dbReference type="PANTHER" id="PTHR43775">
    <property type="entry name" value="FATTY ACID SYNTHASE"/>
    <property type="match status" value="1"/>
</dbReference>
<dbReference type="Pfam" id="PF00550">
    <property type="entry name" value="PP-binding"/>
    <property type="match status" value="1"/>
</dbReference>
<dbReference type="EMBL" id="SDIF01000088">
    <property type="protein sequence ID" value="RXS62827.1"/>
    <property type="molecule type" value="Genomic_DNA"/>
</dbReference>
<dbReference type="PROSITE" id="PS52004">
    <property type="entry name" value="KS3_2"/>
    <property type="match status" value="1"/>
</dbReference>
<dbReference type="InterPro" id="IPR032821">
    <property type="entry name" value="PKS_assoc"/>
</dbReference>
<dbReference type="PROSITE" id="PS00606">
    <property type="entry name" value="KS3_1"/>
    <property type="match status" value="1"/>
</dbReference>
<feature type="region of interest" description="Disordered" evidence="8">
    <location>
        <begin position="1"/>
        <end position="45"/>
    </location>
</feature>
<dbReference type="InterPro" id="IPR016039">
    <property type="entry name" value="Thiolase-like"/>
</dbReference>
<dbReference type="SUPFAM" id="SSF55048">
    <property type="entry name" value="Probable ACP-binding domain of malonyl-CoA ACP transacylase"/>
    <property type="match status" value="1"/>
</dbReference>
<evidence type="ECO:0000259" key="10">
    <source>
        <dbReference type="PROSITE" id="PS52004"/>
    </source>
</evidence>
<dbReference type="SMART" id="SM01294">
    <property type="entry name" value="PKS_PP_betabranch"/>
    <property type="match status" value="1"/>
</dbReference>
<dbReference type="SMART" id="SM00823">
    <property type="entry name" value="PKS_PP"/>
    <property type="match status" value="1"/>
</dbReference>
<dbReference type="InterPro" id="IPR001227">
    <property type="entry name" value="Ac_transferase_dom_sf"/>
</dbReference>
<dbReference type="InterPro" id="IPR009081">
    <property type="entry name" value="PP-bd_ACP"/>
</dbReference>
<keyword evidence="7 11" id="KW-0012">Acyltransferase</keyword>
<proteinExistence type="predicted"/>
<evidence type="ECO:0000256" key="3">
    <source>
        <dbReference type="ARBA" id="ARBA00022553"/>
    </source>
</evidence>
<dbReference type="Proteomes" id="UP000289482">
    <property type="component" value="Unassembled WGS sequence"/>
</dbReference>
<comment type="cofactor">
    <cofactor evidence="1">
        <name>pantetheine 4'-phosphate</name>
        <dbReference type="ChEBI" id="CHEBI:47942"/>
    </cofactor>
</comment>
<keyword evidence="3" id="KW-0597">Phosphoprotein</keyword>
<keyword evidence="6" id="KW-0511">Multifunctional enzyme</keyword>
<dbReference type="Pfam" id="PF16197">
    <property type="entry name" value="KAsynt_C_assoc"/>
    <property type="match status" value="1"/>
</dbReference>
<dbReference type="InterPro" id="IPR014030">
    <property type="entry name" value="Ketoacyl_synth_N"/>
</dbReference>
<dbReference type="InterPro" id="IPR029058">
    <property type="entry name" value="AB_hydrolase_fold"/>
</dbReference>
<dbReference type="PROSITE" id="PS00012">
    <property type="entry name" value="PHOSPHOPANTETHEINE"/>
    <property type="match status" value="1"/>
</dbReference>
<dbReference type="FunFam" id="3.40.366.10:FF:000002">
    <property type="entry name" value="Probable polyketide synthase 2"/>
    <property type="match status" value="1"/>
</dbReference>
<dbReference type="GO" id="GO:0033068">
    <property type="term" value="P:macrolide biosynthetic process"/>
    <property type="evidence" value="ECO:0007669"/>
    <property type="project" value="UniProtKB-ARBA"/>
</dbReference>
<keyword evidence="12" id="KW-1185">Reference proteome</keyword>
<feature type="domain" description="Ketosynthase family 3 (KS3)" evidence="10">
    <location>
        <begin position="73"/>
        <end position="484"/>
    </location>
</feature>
<dbReference type="Gene3D" id="3.40.50.1820">
    <property type="entry name" value="alpha/beta hydrolase"/>
    <property type="match status" value="1"/>
</dbReference>
<feature type="compositionally biased region" description="Basic and acidic residues" evidence="8">
    <location>
        <begin position="1336"/>
        <end position="1351"/>
    </location>
</feature>
<dbReference type="InterPro" id="IPR016036">
    <property type="entry name" value="Malonyl_transacylase_ACP-bd"/>
</dbReference>
<dbReference type="SUPFAM" id="SSF53474">
    <property type="entry name" value="alpha/beta-Hydrolases"/>
    <property type="match status" value="1"/>
</dbReference>
<dbReference type="SUPFAM" id="SSF52151">
    <property type="entry name" value="FabD/lysophospholipase-like"/>
    <property type="match status" value="1"/>
</dbReference>
<dbReference type="SMART" id="SM00827">
    <property type="entry name" value="PKS_AT"/>
    <property type="match status" value="1"/>
</dbReference>
<dbReference type="InterPro" id="IPR020802">
    <property type="entry name" value="TesA-like"/>
</dbReference>
<dbReference type="InterPro" id="IPR014031">
    <property type="entry name" value="Ketoacyl_synth_C"/>
</dbReference>
<dbReference type="GO" id="GO:0004315">
    <property type="term" value="F:3-oxoacyl-[acyl-carrier-protein] synthase activity"/>
    <property type="evidence" value="ECO:0007669"/>
    <property type="project" value="InterPro"/>
</dbReference>
<protein>
    <submittedName>
        <fullName evidence="11">Acyltransferase domain-containing protein</fullName>
    </submittedName>
</protein>
<keyword evidence="5" id="KW-0045">Antibiotic biosynthesis</keyword>
<feature type="domain" description="Carrier" evidence="9">
    <location>
        <begin position="1003"/>
        <end position="1078"/>
    </location>
</feature>
<dbReference type="InterPro" id="IPR036736">
    <property type="entry name" value="ACP-like_sf"/>
</dbReference>
<name>A0A4V1NP66_9ACTN</name>
<dbReference type="PRINTS" id="PR01483">
    <property type="entry name" value="FASYNTHASE"/>
</dbReference>
<dbReference type="SMART" id="SM00824">
    <property type="entry name" value="PKS_TE"/>
    <property type="match status" value="1"/>
</dbReference>
<dbReference type="PANTHER" id="PTHR43775:SF51">
    <property type="entry name" value="INACTIVE PHENOLPHTHIOCEROL SYNTHESIS POLYKETIDE SYNTHASE TYPE I PKS1-RELATED"/>
    <property type="match status" value="1"/>
</dbReference>
<dbReference type="PROSITE" id="PS50075">
    <property type="entry name" value="CARRIER"/>
    <property type="match status" value="1"/>
</dbReference>
<dbReference type="InterPro" id="IPR018201">
    <property type="entry name" value="Ketoacyl_synth_AS"/>
</dbReference>
<reference evidence="11 12" key="1">
    <citation type="submission" date="2019-01" db="EMBL/GenBank/DDBJ databases">
        <title>Draft genome sequences of the type strain Streptomyces sioyaensis DSM 40032 and its novel strain, TM32, a thermotolerant antibiotics-producing actinobacterium.</title>
        <authorList>
            <person name="Nakaew N."/>
            <person name="Lumyong S."/>
            <person name="Sloan W.T."/>
            <person name="Sungthong R."/>
        </authorList>
    </citation>
    <scope>NUCLEOTIDE SEQUENCE [LARGE SCALE GENOMIC DNA]</scope>
    <source>
        <strain evidence="11 12">DSM 40032</strain>
    </source>
</reference>
<evidence type="ECO:0000256" key="7">
    <source>
        <dbReference type="ARBA" id="ARBA00023315"/>
    </source>
</evidence>
<evidence type="ECO:0000256" key="4">
    <source>
        <dbReference type="ARBA" id="ARBA00022679"/>
    </source>
</evidence>
<dbReference type="InterPro" id="IPR014043">
    <property type="entry name" value="Acyl_transferase_dom"/>
</dbReference>
<evidence type="ECO:0000259" key="9">
    <source>
        <dbReference type="PROSITE" id="PS50075"/>
    </source>
</evidence>
<dbReference type="CDD" id="cd00833">
    <property type="entry name" value="PKS"/>
    <property type="match status" value="1"/>
</dbReference>
<dbReference type="InterPro" id="IPR006162">
    <property type="entry name" value="Ppantetheine_attach_site"/>
</dbReference>
<dbReference type="Pfam" id="PF02801">
    <property type="entry name" value="Ketoacyl-synt_C"/>
    <property type="match status" value="1"/>
</dbReference>
<dbReference type="Gene3D" id="3.30.70.3290">
    <property type="match status" value="1"/>
</dbReference>
<evidence type="ECO:0000256" key="8">
    <source>
        <dbReference type="SAM" id="MobiDB-lite"/>
    </source>
</evidence>
<evidence type="ECO:0000313" key="11">
    <source>
        <dbReference type="EMBL" id="RXS62827.1"/>
    </source>
</evidence>
<dbReference type="GO" id="GO:0004312">
    <property type="term" value="F:fatty acid synthase activity"/>
    <property type="evidence" value="ECO:0007669"/>
    <property type="project" value="InterPro"/>
</dbReference>
<gene>
    <name evidence="11" type="ORF">EST54_24710</name>
</gene>
<sequence>MTQPSHPHPSSSSHGSIRAAGSGRPSSENQGGQAGRPAQSGRPEAKLVDALRTSLKETERLREHNRKLTSALREPLAIVGMSCRYPGGVRSPEDLWRLVSAGGDAISEFPEDRGWDIEALYDPDPEHDGTSYARHGGFLHDAADFDAGFFGVAPRDARAIDPQQRLLLEASWEALEHARMDPSALRGSRTGVFAGVMYHDYINSYGSGSVVSGRVAYTLGFEGPAVTVDTACSSSLVALHLAGQALRNGECSLALASGVTVMSTPGTFVDFSRQRGLAGDGRCKSFAEAADGTGFSEGVGVLVVERLSDARRNGHRVLAVVRGSAVNQDGASNGLTAPNGPSQQRVIRAALANAQLSSDQVDVVEAHGTGTVLGDPIEAQALLATYGRDRVEGRPLWLGSVKSNLGHTQAAAGVAGIIKMVMAMRHGVLPKTLHVDAPSSKVDWSAGGVELLRESRRWEGGRLKRAAVSSFGISGTNAHVIIEQAPQTPPASAPAEPVVGTESWPTDVPVLWPVSGASAEGLRAQAASLLGLLERADAPDLADVGLALATTRAQLEHRAVITGSDRTELAAGLRALTDDASTAGLVRAVARTGGKTAFLFTGQGAQRAGMGRELYDAFPVFAQALDEACGHLDAHLQRPLKDMMFAEEGAEDDASTESTPLDRTPLDRTEYAQPALFAVETALFRLIESWGVRPDMVAGHSIGEITAAHVAGVLSLPDACALVAARGRLMQALPDGGVMAALQATEEEVRALLDGAQDAAIAAVNGPRATVVSGARNTVHTIVETLRSQGRKTSFLKVSHAFHSPLMAPMLDDFRTAASALTYTEPRIPLVSNVSGRTAAPGELTSPDYWVGHAREAVRFTDAVRTLLARGVTRFVEIGPDGVLSGMVQGCLDPGEAERVTVVPTMRKKRDEARAVLTGLGQLYAGGAVVDWQGLYAGSGAREVDLPTYAFQRRRYWIDSPALFGGAVTDGLETPAAPERSDAAARERLHARLAGLPEEEQEKLLTEVVVEHAAAVLGHLSAADVDPERGFLEAGVDSLSATELRKSLSRSTGLELHAAAVFDHGSPVRLAAYLRAELASLLSAQASGSPAPALATSHLSTQGETLSGLFRAAVREGKMAAGTALLNAVADLRPSFRTAAELPVVGEPVTLARGPHGPALICFPSPMALAGAQQYARLAAHFRDVRDVHVVTSPGFVDGESLPASVDAVVDHFTRSVRKLAGDEPYILVGYSSGGQFAHATASRLEREGPTPAAIVLLDTYLPAAKDQDQDAADTDGLWAQMLAGMLEREDAFGAFTATRLSAMGRYSSLITRCAPQPVAAPLLFVRPTESFAGRTDGEGASERPGEDADWRASWPAEHTLREVPGNHFTLLESSAGATAEAVEKWVAARTDG</sequence>